<comment type="similarity">
    <text evidence="3">Belongs to the DEAD box helicase family. DEAH subfamily.</text>
</comment>
<evidence type="ECO:0000313" key="21">
    <source>
        <dbReference type="Proteomes" id="UP000887540"/>
    </source>
</evidence>
<keyword evidence="12" id="KW-0411">Iron-sulfur</keyword>
<keyword evidence="14" id="KW-0413">Isomerase</keyword>
<evidence type="ECO:0000256" key="5">
    <source>
        <dbReference type="ARBA" id="ARBA00022723"/>
    </source>
</evidence>
<dbReference type="WBParaSite" id="ACRNAN_scaffold3386.g27667.t2">
    <property type="protein sequence ID" value="ACRNAN_scaffold3386.g27667.t2"/>
    <property type="gene ID" value="ACRNAN_scaffold3386.g27667"/>
</dbReference>
<dbReference type="PANTHER" id="PTHR11472:SF47">
    <property type="entry name" value="FANCONI ANEMIA GROUP J PROTEIN"/>
    <property type="match status" value="1"/>
</dbReference>
<dbReference type="InterPro" id="IPR010614">
    <property type="entry name" value="RAD3-like_helicase_DEAD"/>
</dbReference>
<keyword evidence="21" id="KW-1185">Reference proteome</keyword>
<dbReference type="InterPro" id="IPR027417">
    <property type="entry name" value="P-loop_NTPase"/>
</dbReference>
<dbReference type="NCBIfam" id="TIGR00604">
    <property type="entry name" value="rad3"/>
    <property type="match status" value="1"/>
</dbReference>
<evidence type="ECO:0000256" key="13">
    <source>
        <dbReference type="ARBA" id="ARBA00023204"/>
    </source>
</evidence>
<sequence>MASYLNRSNASSSSSGRQRKRKSIDIQSMNYESLKMTVLGLDKKPCSYDIKLPSGIKPYSVQKLMIMRVLQSYNNRLNSLIESPTGSGKTLSLLASTCAWLAEQKMKRHQSRDECPRHGIKRNYTQTQSTATNSSDISQNGFKQDVSMISDDGEKIPLRTKTLNRSAMEITLLEDFDEDFVDESEFKKPLPPMEEVEDFDEEDLSSFTESMLTGEKSDSTSKVPECTCEPRVVVYYGTRTHKQISQVVKEFARLPYGQDGTLKHTILASREHSCINERIRGIGGDLAAHCRDALNAQKLEQRCPYKDNMRGYDRSGQMRYFMRKSGAADVWDMEDLVNTLSVSRPQICPYFTSNRILAQDADIVFTPFNYILDPVVRRSSEIYVKNSIVIFDEGHNVEDVSREAASFEFRERDLYKAIQHLESKREKNTKTYGWEELRISLEDHNELLVGSNKDERFKMILNAIAGVMGKSKDEAPNILVEETLGHLRPSGFSIVPLEKFLYFMDFYSQKDYKNAESYRCNVNFILASRNDEIPATSMNRNRHYANGRSKGKSSYLSQKVVSDEDEETFQEIRTGYNAAVRLWCMIPSVAFMDAVSDARSVILASGTLCPTDTLTTELGLDFKLSMEGKQIIPNDQIFASVVSRGPSNVNLCAVYKNVSNEDCPFIAELAQVVLRTCQIVPKGVLCFMSSYRILELLYKHFQNNFGIWRELQRVKQVCIEPRRSAELTNQVCIEPRRSAELTNVMDEYEAAVNNPRHYGSECTGALMLAVFRGKVSEGIDFTDDKARCVICVGIPFPNAMDDQVVEKRKYNDIHSRASKILNGNEWYIIQAYRALNQALGRCLRHINDWGALLLVDERFEQKSRIPDQKEFSKISKWVRENLCAYDNFASFEQNLKDFVEKREKKSIPQEEEKEVSVENNTLPPSRKNVRKIHPIFQ</sequence>
<keyword evidence="13" id="KW-0234">DNA repair</keyword>
<dbReference type="GO" id="GO:0051539">
    <property type="term" value="F:4 iron, 4 sulfur cluster binding"/>
    <property type="evidence" value="ECO:0007669"/>
    <property type="project" value="UniProtKB-KW"/>
</dbReference>
<evidence type="ECO:0000256" key="4">
    <source>
        <dbReference type="ARBA" id="ARBA00022485"/>
    </source>
</evidence>
<proteinExistence type="inferred from homology"/>
<evidence type="ECO:0000256" key="6">
    <source>
        <dbReference type="ARBA" id="ARBA00022741"/>
    </source>
</evidence>
<evidence type="ECO:0000256" key="2">
    <source>
        <dbReference type="ARBA" id="ARBA00004123"/>
    </source>
</evidence>
<evidence type="ECO:0000256" key="7">
    <source>
        <dbReference type="ARBA" id="ARBA00022763"/>
    </source>
</evidence>
<protein>
    <recommendedName>
        <fullName evidence="16">DNA 5'-3' helicase</fullName>
        <ecNumber evidence="16">5.6.2.3</ecNumber>
    </recommendedName>
    <alternativeName>
        <fullName evidence="18">DNA 5'-3' helicase FANCJ</fullName>
    </alternativeName>
</protein>
<feature type="compositionally biased region" description="Low complexity" evidence="19">
    <location>
        <begin position="1"/>
        <end position="16"/>
    </location>
</feature>
<dbReference type="InterPro" id="IPR013020">
    <property type="entry name" value="Rad3/Chl1-like"/>
</dbReference>
<evidence type="ECO:0000256" key="10">
    <source>
        <dbReference type="ARBA" id="ARBA00022840"/>
    </source>
</evidence>
<dbReference type="InterPro" id="IPR014013">
    <property type="entry name" value="Helic_SF1/SF2_ATP-bd_DinG/Rad3"/>
</dbReference>
<evidence type="ECO:0000256" key="12">
    <source>
        <dbReference type="ARBA" id="ARBA00023014"/>
    </source>
</evidence>
<name>A0A914DRR7_9BILA</name>
<organism evidence="21 22">
    <name type="scientific">Acrobeloides nanus</name>
    <dbReference type="NCBI Taxonomy" id="290746"/>
    <lineage>
        <taxon>Eukaryota</taxon>
        <taxon>Metazoa</taxon>
        <taxon>Ecdysozoa</taxon>
        <taxon>Nematoda</taxon>
        <taxon>Chromadorea</taxon>
        <taxon>Rhabditida</taxon>
        <taxon>Tylenchina</taxon>
        <taxon>Cephalobomorpha</taxon>
        <taxon>Cephaloboidea</taxon>
        <taxon>Cephalobidae</taxon>
        <taxon>Acrobeloides</taxon>
    </lineage>
</organism>
<comment type="catalytic activity">
    <reaction evidence="17">
        <text>ATP + H2O = ADP + phosphate + H(+)</text>
        <dbReference type="Rhea" id="RHEA:13065"/>
        <dbReference type="ChEBI" id="CHEBI:15377"/>
        <dbReference type="ChEBI" id="CHEBI:15378"/>
        <dbReference type="ChEBI" id="CHEBI:30616"/>
        <dbReference type="ChEBI" id="CHEBI:43474"/>
        <dbReference type="ChEBI" id="CHEBI:456216"/>
        <dbReference type="EC" id="5.6.2.3"/>
    </reaction>
</comment>
<dbReference type="GO" id="GO:0043139">
    <property type="term" value="F:5'-3' DNA helicase activity"/>
    <property type="evidence" value="ECO:0007669"/>
    <property type="project" value="UniProtKB-EC"/>
</dbReference>
<dbReference type="InterPro" id="IPR045028">
    <property type="entry name" value="DinG/Rad3-like"/>
</dbReference>
<evidence type="ECO:0000259" key="20">
    <source>
        <dbReference type="PROSITE" id="PS51193"/>
    </source>
</evidence>
<evidence type="ECO:0000256" key="9">
    <source>
        <dbReference type="ARBA" id="ARBA00022806"/>
    </source>
</evidence>
<keyword evidence="8" id="KW-0378">Hydrolase</keyword>
<keyword evidence="10" id="KW-0067">ATP-binding</keyword>
<dbReference type="Gene3D" id="3.40.50.300">
    <property type="entry name" value="P-loop containing nucleotide triphosphate hydrolases"/>
    <property type="match status" value="3"/>
</dbReference>
<accession>A0A914DRR7</accession>
<dbReference type="GO" id="GO:0006289">
    <property type="term" value="P:nucleotide-excision repair"/>
    <property type="evidence" value="ECO:0007669"/>
    <property type="project" value="TreeGrafter"/>
</dbReference>
<keyword evidence="4" id="KW-0004">4Fe-4S</keyword>
<evidence type="ECO:0000256" key="15">
    <source>
        <dbReference type="ARBA" id="ARBA00023242"/>
    </source>
</evidence>
<dbReference type="SMART" id="SM00488">
    <property type="entry name" value="DEXDc2"/>
    <property type="match status" value="1"/>
</dbReference>
<evidence type="ECO:0000256" key="8">
    <source>
        <dbReference type="ARBA" id="ARBA00022801"/>
    </source>
</evidence>
<feature type="compositionally biased region" description="Basic and acidic residues" evidence="19">
    <location>
        <begin position="902"/>
        <end position="916"/>
    </location>
</feature>
<evidence type="ECO:0000256" key="14">
    <source>
        <dbReference type="ARBA" id="ARBA00023235"/>
    </source>
</evidence>
<dbReference type="GO" id="GO:0005634">
    <property type="term" value="C:nucleus"/>
    <property type="evidence" value="ECO:0007669"/>
    <property type="project" value="UniProtKB-SubCell"/>
</dbReference>
<evidence type="ECO:0000256" key="1">
    <source>
        <dbReference type="ARBA" id="ARBA00001966"/>
    </source>
</evidence>
<dbReference type="GO" id="GO:0016818">
    <property type="term" value="F:hydrolase activity, acting on acid anhydrides, in phosphorus-containing anhydrides"/>
    <property type="evidence" value="ECO:0007669"/>
    <property type="project" value="InterPro"/>
</dbReference>
<evidence type="ECO:0000313" key="22">
    <source>
        <dbReference type="WBParaSite" id="ACRNAN_scaffold3386.g27667.t2"/>
    </source>
</evidence>
<evidence type="ECO:0000256" key="17">
    <source>
        <dbReference type="ARBA" id="ARBA00048954"/>
    </source>
</evidence>
<keyword evidence="6" id="KW-0547">Nucleotide-binding</keyword>
<evidence type="ECO:0000256" key="19">
    <source>
        <dbReference type="SAM" id="MobiDB-lite"/>
    </source>
</evidence>
<dbReference type="InterPro" id="IPR006555">
    <property type="entry name" value="ATP-dep_Helicase_C"/>
</dbReference>
<feature type="region of interest" description="Disordered" evidence="19">
    <location>
        <begin position="902"/>
        <end position="928"/>
    </location>
</feature>
<dbReference type="FunFam" id="3.40.50.300:FF:000731">
    <property type="entry name" value="Fanconi anemia group J protein homolog"/>
    <property type="match status" value="1"/>
</dbReference>
<evidence type="ECO:0000256" key="16">
    <source>
        <dbReference type="ARBA" id="ARBA00044969"/>
    </source>
</evidence>
<dbReference type="GO" id="GO:0005524">
    <property type="term" value="F:ATP binding"/>
    <property type="evidence" value="ECO:0007669"/>
    <property type="project" value="UniProtKB-KW"/>
</dbReference>
<comment type="subcellular location">
    <subcellularLocation>
        <location evidence="2">Nucleus</location>
    </subcellularLocation>
</comment>
<dbReference type="GO" id="GO:1990918">
    <property type="term" value="P:double-strand break repair involved in meiotic recombination"/>
    <property type="evidence" value="ECO:0007669"/>
    <property type="project" value="TreeGrafter"/>
</dbReference>
<keyword evidence="9" id="KW-0347">Helicase</keyword>
<dbReference type="EC" id="5.6.2.3" evidence="16"/>
<comment type="cofactor">
    <cofactor evidence="1">
        <name>[4Fe-4S] cluster</name>
        <dbReference type="ChEBI" id="CHEBI:49883"/>
    </cofactor>
</comment>
<dbReference type="AlphaFoldDB" id="A0A914DRR7"/>
<dbReference type="PANTHER" id="PTHR11472">
    <property type="entry name" value="DNA REPAIR DEAD HELICASE RAD3/XP-D SUBFAMILY MEMBER"/>
    <property type="match status" value="1"/>
</dbReference>
<evidence type="ECO:0000256" key="11">
    <source>
        <dbReference type="ARBA" id="ARBA00023004"/>
    </source>
</evidence>
<keyword evidence="11" id="KW-0408">Iron</keyword>
<dbReference type="GO" id="GO:0046872">
    <property type="term" value="F:metal ion binding"/>
    <property type="evidence" value="ECO:0007669"/>
    <property type="project" value="UniProtKB-KW"/>
</dbReference>
<reference evidence="22" key="1">
    <citation type="submission" date="2022-11" db="UniProtKB">
        <authorList>
            <consortium name="WormBaseParasite"/>
        </authorList>
    </citation>
    <scope>IDENTIFICATION</scope>
</reference>
<dbReference type="SMART" id="SM00487">
    <property type="entry name" value="DEXDc"/>
    <property type="match status" value="1"/>
</dbReference>
<dbReference type="InterPro" id="IPR014001">
    <property type="entry name" value="Helicase_ATP-bd"/>
</dbReference>
<dbReference type="Proteomes" id="UP000887540">
    <property type="component" value="Unplaced"/>
</dbReference>
<dbReference type="SUPFAM" id="SSF52540">
    <property type="entry name" value="P-loop containing nucleoside triphosphate hydrolases"/>
    <property type="match status" value="2"/>
</dbReference>
<feature type="region of interest" description="Disordered" evidence="19">
    <location>
        <begin position="1"/>
        <end position="23"/>
    </location>
</feature>
<evidence type="ECO:0000256" key="18">
    <source>
        <dbReference type="ARBA" id="ARBA00082714"/>
    </source>
</evidence>
<dbReference type="SMART" id="SM00491">
    <property type="entry name" value="HELICc2"/>
    <property type="match status" value="1"/>
</dbReference>
<dbReference type="CDD" id="cd18788">
    <property type="entry name" value="SF2_C_XPD"/>
    <property type="match status" value="1"/>
</dbReference>
<dbReference type="PROSITE" id="PS51193">
    <property type="entry name" value="HELICASE_ATP_BIND_2"/>
    <property type="match status" value="1"/>
</dbReference>
<dbReference type="InterPro" id="IPR006554">
    <property type="entry name" value="Helicase-like_DEXD_c2"/>
</dbReference>
<keyword evidence="15" id="KW-0539">Nucleus</keyword>
<feature type="domain" description="Helicase ATP-binding" evidence="20">
    <location>
        <begin position="48"/>
        <end position="441"/>
    </location>
</feature>
<keyword evidence="7" id="KW-0227">DNA damage</keyword>
<dbReference type="GO" id="GO:0003677">
    <property type="term" value="F:DNA binding"/>
    <property type="evidence" value="ECO:0007669"/>
    <property type="project" value="InterPro"/>
</dbReference>
<dbReference type="Pfam" id="PF13307">
    <property type="entry name" value="Helicase_C_2"/>
    <property type="match status" value="1"/>
</dbReference>
<dbReference type="Pfam" id="PF06733">
    <property type="entry name" value="DEAD_2"/>
    <property type="match status" value="1"/>
</dbReference>
<keyword evidence="5" id="KW-0479">Metal-binding</keyword>
<evidence type="ECO:0000256" key="3">
    <source>
        <dbReference type="ARBA" id="ARBA00008792"/>
    </source>
</evidence>